<dbReference type="Pfam" id="PF02899">
    <property type="entry name" value="Phage_int_SAM_1"/>
    <property type="match status" value="1"/>
</dbReference>
<dbReference type="AlphaFoldDB" id="A0A2K8UJC1"/>
<evidence type="ECO:0000259" key="7">
    <source>
        <dbReference type="PROSITE" id="PS51900"/>
    </source>
</evidence>
<dbReference type="Pfam" id="PF00589">
    <property type="entry name" value="Phage_integrase"/>
    <property type="match status" value="1"/>
</dbReference>
<keyword evidence="8" id="KW-0614">Plasmid</keyword>
<evidence type="ECO:0000313" key="8">
    <source>
        <dbReference type="EMBL" id="AUB85676.1"/>
    </source>
</evidence>
<reference evidence="8 9" key="1">
    <citation type="submission" date="2017-03" db="EMBL/GenBank/DDBJ databases">
        <title>Complete genome sequence of Candidatus 'Thiodictyon syntrophicum' sp. nov. strain Cad16T, a photolithoautotroph purple sulfur bacterium isolated from an alpine meromictic lake.</title>
        <authorList>
            <person name="Luedin S.M."/>
            <person name="Pothier J.F."/>
            <person name="Danza F."/>
            <person name="Storelli N."/>
            <person name="Wittwer M."/>
            <person name="Tonolla M."/>
        </authorList>
    </citation>
    <scope>NUCLEOTIDE SEQUENCE [LARGE SCALE GENOMIC DNA]</scope>
    <source>
        <strain evidence="8 9">Cad16T</strain>
        <plasmid evidence="9">Plasmid pts485</plasmid>
    </source>
</reference>
<feature type="domain" description="Core-binding (CB)" evidence="7">
    <location>
        <begin position="8"/>
        <end position="101"/>
    </location>
</feature>
<geneLocation type="plasmid" evidence="9">
    <name>pts485</name>
</geneLocation>
<evidence type="ECO:0000256" key="4">
    <source>
        <dbReference type="ARBA" id="ARBA00023172"/>
    </source>
</evidence>
<dbReference type="InterPro" id="IPR050090">
    <property type="entry name" value="Tyrosine_recombinase_XerCD"/>
</dbReference>
<dbReference type="InterPro" id="IPR011010">
    <property type="entry name" value="DNA_brk_join_enz"/>
</dbReference>
<comment type="similarity">
    <text evidence="1">Belongs to the 'phage' integrase family.</text>
</comment>
<dbReference type="OrthoDB" id="9801717at2"/>
<dbReference type="SUPFAM" id="SSF56349">
    <property type="entry name" value="DNA breaking-rejoining enzymes"/>
    <property type="match status" value="1"/>
</dbReference>
<dbReference type="GO" id="GO:0003677">
    <property type="term" value="F:DNA binding"/>
    <property type="evidence" value="ECO:0007669"/>
    <property type="project" value="UniProtKB-UniRule"/>
</dbReference>
<gene>
    <name evidence="8" type="ORF">THSYN_32815</name>
</gene>
<dbReference type="Gene3D" id="1.10.443.10">
    <property type="entry name" value="Intergrase catalytic core"/>
    <property type="match status" value="1"/>
</dbReference>
<dbReference type="Proteomes" id="UP000232638">
    <property type="component" value="Plasmid pTs485"/>
</dbReference>
<dbReference type="InterPro" id="IPR002104">
    <property type="entry name" value="Integrase_catalytic"/>
</dbReference>
<proteinExistence type="inferred from homology"/>
<dbReference type="GO" id="GO:0015074">
    <property type="term" value="P:DNA integration"/>
    <property type="evidence" value="ECO:0007669"/>
    <property type="project" value="UniProtKB-KW"/>
</dbReference>
<evidence type="ECO:0000256" key="2">
    <source>
        <dbReference type="ARBA" id="ARBA00022908"/>
    </source>
</evidence>
<dbReference type="InterPro" id="IPR044068">
    <property type="entry name" value="CB"/>
</dbReference>
<sequence>MNAPQCPTDLARLLQAFFCQHLMQQRGASRQTINGYRDTFRLLLRFAETSCGKSIGELALADLDAALVLAFLEDLETRRHNTVRTRNARLAAIRAFVHYAGLQEPAALPVIQRILAIPAKRFDRPVVGFLSRAEIEAILQAPDARTWSGQRDRALLTAMYNTGARVSELVAARRVDLESEHCQALHLHGKGRKERVVPLWARTTKLLRDWLARIGAEPQQPLFPNRQGQPMTRSGVASRLARSVRAASSCCPSLQDRRVSPHSVRHTTAMHLLQAGVDLTVIALWLGHESVETTHQYMEADLRMKEQALATLQAPPVGPPRFVASPTLLAFLDGL</sequence>
<dbReference type="PROSITE" id="PS51898">
    <property type="entry name" value="TYR_RECOMBINASE"/>
    <property type="match status" value="1"/>
</dbReference>
<keyword evidence="2" id="KW-0229">DNA integration</keyword>
<organism evidence="8 9">
    <name type="scientific">Candidatus Thiodictyon syntrophicum</name>
    <dbReference type="NCBI Taxonomy" id="1166950"/>
    <lineage>
        <taxon>Bacteria</taxon>
        <taxon>Pseudomonadati</taxon>
        <taxon>Pseudomonadota</taxon>
        <taxon>Gammaproteobacteria</taxon>
        <taxon>Chromatiales</taxon>
        <taxon>Chromatiaceae</taxon>
        <taxon>Thiodictyon</taxon>
    </lineage>
</organism>
<protein>
    <submittedName>
        <fullName evidence="8">Integrase</fullName>
    </submittedName>
</protein>
<dbReference type="GO" id="GO:0006310">
    <property type="term" value="P:DNA recombination"/>
    <property type="evidence" value="ECO:0007669"/>
    <property type="project" value="UniProtKB-KW"/>
</dbReference>
<dbReference type="RefSeq" id="WP_100923282.1">
    <property type="nucleotide sequence ID" value="NZ_CP020372.1"/>
</dbReference>
<evidence type="ECO:0000259" key="6">
    <source>
        <dbReference type="PROSITE" id="PS51898"/>
    </source>
</evidence>
<keyword evidence="4" id="KW-0233">DNA recombination</keyword>
<dbReference type="InterPro" id="IPR010998">
    <property type="entry name" value="Integrase_recombinase_N"/>
</dbReference>
<dbReference type="PANTHER" id="PTHR30349:SF41">
    <property type="entry name" value="INTEGRASE_RECOMBINASE PROTEIN MJ0367-RELATED"/>
    <property type="match status" value="1"/>
</dbReference>
<dbReference type="CDD" id="cd01182">
    <property type="entry name" value="INT_RitC_C_like"/>
    <property type="match status" value="1"/>
</dbReference>
<dbReference type="InterPro" id="IPR013762">
    <property type="entry name" value="Integrase-like_cat_sf"/>
</dbReference>
<feature type="domain" description="Tyr recombinase" evidence="6">
    <location>
        <begin position="125"/>
        <end position="310"/>
    </location>
</feature>
<dbReference type="InterPro" id="IPR004107">
    <property type="entry name" value="Integrase_SAM-like_N"/>
</dbReference>
<evidence type="ECO:0000256" key="5">
    <source>
        <dbReference type="PROSITE-ProRule" id="PRU01248"/>
    </source>
</evidence>
<evidence type="ECO:0000256" key="1">
    <source>
        <dbReference type="ARBA" id="ARBA00008857"/>
    </source>
</evidence>
<dbReference type="EMBL" id="CP020372">
    <property type="protein sequence ID" value="AUB85676.1"/>
    <property type="molecule type" value="Genomic_DNA"/>
</dbReference>
<accession>A0A2K8UJC1</accession>
<keyword evidence="9" id="KW-1185">Reference proteome</keyword>
<keyword evidence="3 5" id="KW-0238">DNA-binding</keyword>
<evidence type="ECO:0000313" key="9">
    <source>
        <dbReference type="Proteomes" id="UP000232638"/>
    </source>
</evidence>
<dbReference type="PANTHER" id="PTHR30349">
    <property type="entry name" value="PHAGE INTEGRASE-RELATED"/>
    <property type="match status" value="1"/>
</dbReference>
<name>A0A2K8UJC1_9GAMM</name>
<dbReference type="SUPFAM" id="SSF47823">
    <property type="entry name" value="lambda integrase-like, N-terminal domain"/>
    <property type="match status" value="1"/>
</dbReference>
<dbReference type="Gene3D" id="1.10.150.130">
    <property type="match status" value="1"/>
</dbReference>
<evidence type="ECO:0000256" key="3">
    <source>
        <dbReference type="ARBA" id="ARBA00023125"/>
    </source>
</evidence>
<dbReference type="KEGG" id="tsy:THSYN_32815"/>
<dbReference type="PROSITE" id="PS51900">
    <property type="entry name" value="CB"/>
    <property type="match status" value="1"/>
</dbReference>